<dbReference type="AlphaFoldDB" id="A0ABC8RAP8"/>
<evidence type="ECO:0000313" key="2">
    <source>
        <dbReference type="EMBL" id="CAK9139137.1"/>
    </source>
</evidence>
<keyword evidence="3" id="KW-1185">Reference proteome</keyword>
<name>A0ABC8RAP8_9AQUA</name>
<reference evidence="2 3" key="1">
    <citation type="submission" date="2024-02" db="EMBL/GenBank/DDBJ databases">
        <authorList>
            <person name="Vignale AGUSTIN F."/>
            <person name="Sosa J E."/>
            <person name="Modenutti C."/>
        </authorList>
    </citation>
    <scope>NUCLEOTIDE SEQUENCE [LARGE SCALE GENOMIC DNA]</scope>
</reference>
<evidence type="ECO:0000313" key="3">
    <source>
        <dbReference type="Proteomes" id="UP001642360"/>
    </source>
</evidence>
<dbReference type="Proteomes" id="UP001642360">
    <property type="component" value="Unassembled WGS sequence"/>
</dbReference>
<gene>
    <name evidence="2" type="ORF">ILEXP_LOCUS6504</name>
</gene>
<feature type="region of interest" description="Disordered" evidence="1">
    <location>
        <begin position="1"/>
        <end position="41"/>
    </location>
</feature>
<evidence type="ECO:0000256" key="1">
    <source>
        <dbReference type="SAM" id="MobiDB-lite"/>
    </source>
</evidence>
<protein>
    <submittedName>
        <fullName evidence="2">Uncharacterized protein</fullName>
    </submittedName>
</protein>
<dbReference type="EMBL" id="CAUOFW020000938">
    <property type="protein sequence ID" value="CAK9139137.1"/>
    <property type="molecule type" value="Genomic_DNA"/>
</dbReference>
<accession>A0ABC8RAP8</accession>
<feature type="compositionally biased region" description="Basic and acidic residues" evidence="1">
    <location>
        <begin position="7"/>
        <end position="24"/>
    </location>
</feature>
<comment type="caution">
    <text evidence="2">The sequence shown here is derived from an EMBL/GenBank/DDBJ whole genome shotgun (WGS) entry which is preliminary data.</text>
</comment>
<proteinExistence type="predicted"/>
<organism evidence="2 3">
    <name type="scientific">Ilex paraguariensis</name>
    <name type="common">yerba mate</name>
    <dbReference type="NCBI Taxonomy" id="185542"/>
    <lineage>
        <taxon>Eukaryota</taxon>
        <taxon>Viridiplantae</taxon>
        <taxon>Streptophyta</taxon>
        <taxon>Embryophyta</taxon>
        <taxon>Tracheophyta</taxon>
        <taxon>Spermatophyta</taxon>
        <taxon>Magnoliopsida</taxon>
        <taxon>eudicotyledons</taxon>
        <taxon>Gunneridae</taxon>
        <taxon>Pentapetalae</taxon>
        <taxon>asterids</taxon>
        <taxon>campanulids</taxon>
        <taxon>Aquifoliales</taxon>
        <taxon>Aquifoliaceae</taxon>
        <taxon>Ilex</taxon>
    </lineage>
</organism>
<sequence length="171" mass="19229">MEQIQETYKEDTVRVMEARDHSGKDNISLPQADPRSPAAPAEEILVANKEGLDITEKKIRDTRKESLGNILEDIRETSKETTEIAFMAITNDHEYVRVGNSGTSLDGDRGLYCAKEPPDKGFHFDDEVTTNLACVEIDSIEINLQVEDYNHSGIVTRSKSRKQSLPQISYD</sequence>